<dbReference type="Proteomes" id="UP001446871">
    <property type="component" value="Unassembled WGS sequence"/>
</dbReference>
<organism evidence="2 3">
    <name type="scientific">Apiospora saccharicola</name>
    <dbReference type="NCBI Taxonomy" id="335842"/>
    <lineage>
        <taxon>Eukaryota</taxon>
        <taxon>Fungi</taxon>
        <taxon>Dikarya</taxon>
        <taxon>Ascomycota</taxon>
        <taxon>Pezizomycotina</taxon>
        <taxon>Sordariomycetes</taxon>
        <taxon>Xylariomycetidae</taxon>
        <taxon>Amphisphaeriales</taxon>
        <taxon>Apiosporaceae</taxon>
        <taxon>Apiospora</taxon>
    </lineage>
</organism>
<comment type="caution">
    <text evidence="2">The sequence shown here is derived from an EMBL/GenBank/DDBJ whole genome shotgun (WGS) entry which is preliminary data.</text>
</comment>
<proteinExistence type="predicted"/>
<gene>
    <name evidence="2" type="ORF">PG996_010893</name>
</gene>
<protein>
    <submittedName>
        <fullName evidence="2">Uncharacterized protein</fullName>
    </submittedName>
</protein>
<evidence type="ECO:0000313" key="3">
    <source>
        <dbReference type="Proteomes" id="UP001446871"/>
    </source>
</evidence>
<accession>A0ABR1UT04</accession>
<keyword evidence="3" id="KW-1185">Reference proteome</keyword>
<evidence type="ECO:0000313" key="2">
    <source>
        <dbReference type="EMBL" id="KAK8060963.1"/>
    </source>
</evidence>
<evidence type="ECO:0000256" key="1">
    <source>
        <dbReference type="SAM" id="MobiDB-lite"/>
    </source>
</evidence>
<name>A0ABR1UT04_9PEZI</name>
<reference evidence="2 3" key="1">
    <citation type="submission" date="2023-01" db="EMBL/GenBank/DDBJ databases">
        <title>Analysis of 21 Apiospora genomes using comparative genomics revels a genus with tremendous synthesis potential of carbohydrate active enzymes and secondary metabolites.</title>
        <authorList>
            <person name="Sorensen T."/>
        </authorList>
    </citation>
    <scope>NUCLEOTIDE SEQUENCE [LARGE SCALE GENOMIC DNA]</scope>
    <source>
        <strain evidence="2 3">CBS 83171</strain>
    </source>
</reference>
<dbReference type="EMBL" id="JAQQWM010000006">
    <property type="protein sequence ID" value="KAK8060963.1"/>
    <property type="molecule type" value="Genomic_DNA"/>
</dbReference>
<sequence>MTSRCPEPNQFRPLAGEAAVEVGDVSSLVDPRLVRLAHGAVGVGRLVAARGEVLVLVLDAGLEETVSNDREPRKRGRALVELEVEVLAGGDLLVAAADDVAGGVLDGDVGLVVVAFDNLHVHAAPAPVELALLDRGGGGAREQVLVLVATLTVLVDDEVHGLGRDDGFVGGTKSEGSGSFTHRGGRGGEAGGGKAQESGDDGDLHLDGD</sequence>
<feature type="region of interest" description="Disordered" evidence="1">
    <location>
        <begin position="165"/>
        <end position="209"/>
    </location>
</feature>